<dbReference type="GO" id="GO:0051604">
    <property type="term" value="P:protein maturation"/>
    <property type="evidence" value="ECO:0007669"/>
    <property type="project" value="InterPro"/>
</dbReference>
<name>A0A1M7TFW0_9FIRM</name>
<keyword evidence="3" id="KW-0479">Metal-binding</keyword>
<dbReference type="GO" id="GO:0008270">
    <property type="term" value="F:zinc ion binding"/>
    <property type="evidence" value="ECO:0007669"/>
    <property type="project" value="TreeGrafter"/>
</dbReference>
<evidence type="ECO:0000259" key="8">
    <source>
        <dbReference type="Pfam" id="PF02492"/>
    </source>
</evidence>
<evidence type="ECO:0000256" key="7">
    <source>
        <dbReference type="ARBA" id="ARBA00023134"/>
    </source>
</evidence>
<dbReference type="PANTHER" id="PTHR30134:SF2">
    <property type="entry name" value="HYDROGENASE MATURATION FACTOR HYPB"/>
    <property type="match status" value="1"/>
</dbReference>
<dbReference type="Pfam" id="PF02492">
    <property type="entry name" value="cobW"/>
    <property type="match status" value="1"/>
</dbReference>
<dbReference type="SUPFAM" id="SSF52540">
    <property type="entry name" value="P-loop containing nucleoside triphosphate hydrolases"/>
    <property type="match status" value="1"/>
</dbReference>
<dbReference type="CDD" id="cd05390">
    <property type="entry name" value="HypB"/>
    <property type="match status" value="1"/>
</dbReference>
<dbReference type="InterPro" id="IPR004392">
    <property type="entry name" value="Hyd_mat_HypB"/>
</dbReference>
<dbReference type="STRING" id="1121395.SAMN02745215_01953"/>
<keyword evidence="2" id="KW-0533">Nickel</keyword>
<dbReference type="GO" id="GO:0005525">
    <property type="term" value="F:GTP binding"/>
    <property type="evidence" value="ECO:0007669"/>
    <property type="project" value="UniProtKB-KW"/>
</dbReference>
<comment type="similarity">
    <text evidence="1">Belongs to the SIMIBI class G3E GTPase family. HypB/HupM subfamily.</text>
</comment>
<accession>A0A1M7TFW0</accession>
<dbReference type="Gene3D" id="3.40.50.300">
    <property type="entry name" value="P-loop containing nucleotide triphosphate hydrolases"/>
    <property type="match status" value="1"/>
</dbReference>
<keyword evidence="5" id="KW-0378">Hydrolase</keyword>
<evidence type="ECO:0000256" key="4">
    <source>
        <dbReference type="ARBA" id="ARBA00022741"/>
    </source>
</evidence>
<evidence type="ECO:0000256" key="1">
    <source>
        <dbReference type="ARBA" id="ARBA00006211"/>
    </source>
</evidence>
<evidence type="ECO:0000313" key="9">
    <source>
        <dbReference type="EMBL" id="SHN69551.1"/>
    </source>
</evidence>
<dbReference type="GO" id="GO:0016151">
    <property type="term" value="F:nickel cation binding"/>
    <property type="evidence" value="ECO:0007669"/>
    <property type="project" value="InterPro"/>
</dbReference>
<dbReference type="AlphaFoldDB" id="A0A1M7TFW0"/>
<evidence type="ECO:0000256" key="6">
    <source>
        <dbReference type="ARBA" id="ARBA00022833"/>
    </source>
</evidence>
<feature type="domain" description="CobW/HypB/UreG nucleotide-binding" evidence="8">
    <location>
        <begin position="36"/>
        <end position="196"/>
    </location>
</feature>
<dbReference type="PANTHER" id="PTHR30134">
    <property type="entry name" value="HYDROGENASE PROTEIN ASSEMBLY PROTEIN, NICKEL CHAPERONE"/>
    <property type="match status" value="1"/>
</dbReference>
<dbReference type="Proteomes" id="UP000184010">
    <property type="component" value="Unassembled WGS sequence"/>
</dbReference>
<evidence type="ECO:0000313" key="10">
    <source>
        <dbReference type="Proteomes" id="UP000184010"/>
    </source>
</evidence>
<dbReference type="EMBL" id="FRDN01000006">
    <property type="protein sequence ID" value="SHN69551.1"/>
    <property type="molecule type" value="Genomic_DNA"/>
</dbReference>
<evidence type="ECO:0000256" key="5">
    <source>
        <dbReference type="ARBA" id="ARBA00022801"/>
    </source>
</evidence>
<keyword evidence="6" id="KW-0862">Zinc</keyword>
<dbReference type="InterPro" id="IPR027417">
    <property type="entry name" value="P-loop_NTPase"/>
</dbReference>
<sequence>MSSQREIAVMANLLQNNDIHAEINRKHFENNNCLAVNMIGSPGAGKTTLLERTLSYLKEKHSIAVIEGDIFTSRDADRIAQHDIPVVQINTGGGCHLDSKMVEKVLPEFQWDNLDLMIIENVGNLVCPADFDLGEEFKVVVLSVVEGDDKPAKYPVIFRNSKVAVLNKMDLLALVETDLDAMKKDIFYINPEIKIFEVSCRTGEGLQEWVQWLDEKIRQTRDQAHE</sequence>
<proteinExistence type="inferred from homology"/>
<evidence type="ECO:0000256" key="3">
    <source>
        <dbReference type="ARBA" id="ARBA00022723"/>
    </source>
</evidence>
<dbReference type="GO" id="GO:0003924">
    <property type="term" value="F:GTPase activity"/>
    <property type="evidence" value="ECO:0007669"/>
    <property type="project" value="InterPro"/>
</dbReference>
<keyword evidence="7" id="KW-0342">GTP-binding</keyword>
<gene>
    <name evidence="9" type="ORF">SAMN02745215_01953</name>
</gene>
<dbReference type="InterPro" id="IPR003495">
    <property type="entry name" value="CobW/HypB/UreG_nucleotide-bd"/>
</dbReference>
<keyword evidence="10" id="KW-1185">Reference proteome</keyword>
<dbReference type="PIRSF" id="PIRSF005624">
    <property type="entry name" value="Ni-bind_GTPase"/>
    <property type="match status" value="1"/>
</dbReference>
<reference evidence="10" key="1">
    <citation type="submission" date="2016-12" db="EMBL/GenBank/DDBJ databases">
        <authorList>
            <person name="Varghese N."/>
            <person name="Submissions S."/>
        </authorList>
    </citation>
    <scope>NUCLEOTIDE SEQUENCE [LARGE SCALE GENOMIC DNA]</scope>
    <source>
        <strain evidence="10">DSM 11544</strain>
    </source>
</reference>
<protein>
    <submittedName>
        <fullName evidence="9">Hydrogenase nickel incorporation protein HypB</fullName>
    </submittedName>
</protein>
<dbReference type="NCBIfam" id="TIGR00073">
    <property type="entry name" value="hypB"/>
    <property type="match status" value="1"/>
</dbReference>
<keyword evidence="4" id="KW-0547">Nucleotide-binding</keyword>
<dbReference type="RefSeq" id="WP_072772422.1">
    <property type="nucleotide sequence ID" value="NZ_FRDN01000006.1"/>
</dbReference>
<evidence type="ECO:0000256" key="2">
    <source>
        <dbReference type="ARBA" id="ARBA00022596"/>
    </source>
</evidence>
<organism evidence="9 10">
    <name type="scientific">Desulfitobacterium chlororespirans DSM 11544</name>
    <dbReference type="NCBI Taxonomy" id="1121395"/>
    <lineage>
        <taxon>Bacteria</taxon>
        <taxon>Bacillati</taxon>
        <taxon>Bacillota</taxon>
        <taxon>Clostridia</taxon>
        <taxon>Eubacteriales</taxon>
        <taxon>Desulfitobacteriaceae</taxon>
        <taxon>Desulfitobacterium</taxon>
    </lineage>
</organism>